<evidence type="ECO:0000256" key="5">
    <source>
        <dbReference type="ARBA" id="ARBA00023002"/>
    </source>
</evidence>
<dbReference type="EMBL" id="MN739415">
    <property type="protein sequence ID" value="QHT03631.1"/>
    <property type="molecule type" value="Genomic_DNA"/>
</dbReference>
<reference evidence="8" key="1">
    <citation type="journal article" date="2020" name="Nature">
        <title>Giant virus diversity and host interactions through global metagenomics.</title>
        <authorList>
            <person name="Schulz F."/>
            <person name="Roux S."/>
            <person name="Paez-Espino D."/>
            <person name="Jungbluth S."/>
            <person name="Walsh D.A."/>
            <person name="Denef V.J."/>
            <person name="McMahon K.D."/>
            <person name="Konstantinidis K.T."/>
            <person name="Eloe-Fadrosh E.A."/>
            <person name="Kyrpides N.C."/>
            <person name="Woyke T."/>
        </authorList>
    </citation>
    <scope>NUCLEOTIDE SEQUENCE</scope>
    <source>
        <strain evidence="8">GVMAG-M-3300021079-18</strain>
    </source>
</reference>
<dbReference type="EC" id="1.8.3.2" evidence="2"/>
<dbReference type="AlphaFoldDB" id="A0A6C0CGR7"/>
<evidence type="ECO:0000313" key="8">
    <source>
        <dbReference type="EMBL" id="QHT03631.1"/>
    </source>
</evidence>
<keyword evidence="3" id="KW-0285">Flavoprotein</keyword>
<organism evidence="8">
    <name type="scientific">viral metagenome</name>
    <dbReference type="NCBI Taxonomy" id="1070528"/>
    <lineage>
        <taxon>unclassified sequences</taxon>
        <taxon>metagenomes</taxon>
        <taxon>organismal metagenomes</taxon>
    </lineage>
</organism>
<dbReference type="GO" id="GO:0016972">
    <property type="term" value="F:thiol oxidase activity"/>
    <property type="evidence" value="ECO:0007669"/>
    <property type="project" value="UniProtKB-EC"/>
</dbReference>
<evidence type="ECO:0000256" key="3">
    <source>
        <dbReference type="ARBA" id="ARBA00022630"/>
    </source>
</evidence>
<keyword evidence="6" id="KW-1015">Disulfide bond</keyword>
<name>A0A6C0CGR7_9ZZZZ</name>
<dbReference type="PROSITE" id="PS51324">
    <property type="entry name" value="ERV_ALR"/>
    <property type="match status" value="1"/>
</dbReference>
<keyword evidence="4" id="KW-0274">FAD</keyword>
<evidence type="ECO:0000256" key="2">
    <source>
        <dbReference type="ARBA" id="ARBA00012512"/>
    </source>
</evidence>
<dbReference type="InterPro" id="IPR036774">
    <property type="entry name" value="ERV/ALR_sulphydryl_oxid_sf"/>
</dbReference>
<feature type="domain" description="ERV/ALR sulfhydryl oxidase" evidence="7">
    <location>
        <begin position="1"/>
        <end position="101"/>
    </location>
</feature>
<evidence type="ECO:0000259" key="7">
    <source>
        <dbReference type="PROSITE" id="PS51324"/>
    </source>
</evidence>
<proteinExistence type="predicted"/>
<evidence type="ECO:0000256" key="6">
    <source>
        <dbReference type="ARBA" id="ARBA00023157"/>
    </source>
</evidence>
<dbReference type="Pfam" id="PF04777">
    <property type="entry name" value="Evr1_Alr"/>
    <property type="match status" value="1"/>
</dbReference>
<protein>
    <recommendedName>
        <fullName evidence="2">thiol oxidase</fullName>
        <ecNumber evidence="2">1.8.3.2</ecNumber>
    </recommendedName>
</protein>
<dbReference type="InterPro" id="IPR017905">
    <property type="entry name" value="ERV/ALR_sulphydryl_oxidase"/>
</dbReference>
<evidence type="ECO:0000256" key="1">
    <source>
        <dbReference type="ARBA" id="ARBA00001974"/>
    </source>
</evidence>
<dbReference type="Gene3D" id="1.20.120.310">
    <property type="entry name" value="ERV/ALR sulfhydryl oxidase domain"/>
    <property type="match status" value="1"/>
</dbReference>
<evidence type="ECO:0000256" key="4">
    <source>
        <dbReference type="ARBA" id="ARBA00022827"/>
    </source>
</evidence>
<sequence length="154" mass="17360">MDPKFWGPGLWKYIHTVAAAADTPEKRDAFHKFIIALAPTLPCKVCKGHFEENQRKFDIRNYKRDQESLLMWTYLMHDAVNQAQGKTKELRPSWVEIRAQYFEVGNDVAAVGPVQTDGTVCQEICSAQSASIVSSTNITKDGKTLKISAKNSRK</sequence>
<comment type="cofactor">
    <cofactor evidence="1">
        <name>FAD</name>
        <dbReference type="ChEBI" id="CHEBI:57692"/>
    </cofactor>
</comment>
<accession>A0A6C0CGR7</accession>
<keyword evidence="5" id="KW-0560">Oxidoreductase</keyword>
<dbReference type="SUPFAM" id="SSF69000">
    <property type="entry name" value="FAD-dependent thiol oxidase"/>
    <property type="match status" value="1"/>
</dbReference>